<dbReference type="CDD" id="cd24012">
    <property type="entry name" value="ASKHA_NBD_KDGal-kinase"/>
    <property type="match status" value="1"/>
</dbReference>
<sequence length="302" mass="31180">MIGVDWGTTSLRAYRLAPGGAVREKREAERGILAVPPGGFPAALRQAVGDWIAAGEDRILLCGMVGSRQGWVEAPYLACPAGAADLAAATVPVPFADATARVRLVPGLAARDAAGVPEVMRGEETKVVGLLAAIGEDAPEATLCLPGTHCKWVRVRAGRVAGFATAMTGEVFAALSSHTILARTLDAEAPPHRGAFDRGLARARQKGGLLHHLFGVRALALTGELPPGEGRSYLSGLLIGHEVAAALEAGVAPPVHLAGAEPLVALYARALDAFGIPHRSHDPDAAARGLALIGERLGETAW</sequence>
<dbReference type="Gene3D" id="3.30.420.300">
    <property type="entry name" value="2-keto-3-deoxy-galactonokinase, substrate binding domain"/>
    <property type="match status" value="1"/>
</dbReference>
<gene>
    <name evidence="1" type="ORF">K1J50_02420</name>
</gene>
<dbReference type="RefSeq" id="WP_220115839.1">
    <property type="nucleotide sequence ID" value="NZ_JAHZUY010000003.1"/>
</dbReference>
<dbReference type="InterPro" id="IPR042258">
    <property type="entry name" value="DGOK_N"/>
</dbReference>
<dbReference type="InterPro" id="IPR042257">
    <property type="entry name" value="DGOK_C"/>
</dbReference>
<dbReference type="Gene3D" id="3.30.420.310">
    <property type="entry name" value="2-keto-3-deoxy-galactonokinase, C-terminal domain"/>
    <property type="match status" value="1"/>
</dbReference>
<dbReference type="Pfam" id="PF05035">
    <property type="entry name" value="DGOK"/>
    <property type="match status" value="1"/>
</dbReference>
<keyword evidence="2" id="KW-1185">Reference proteome</keyword>
<reference evidence="1 2" key="1">
    <citation type="submission" date="2021-08" db="EMBL/GenBank/DDBJ databases">
        <title>Caldovatus sediminis gen. nov., sp. nov., a moderately thermophilic bacterium isolated from a hot spring.</title>
        <authorList>
            <person name="Hu C.-J."/>
            <person name="Li W.-J."/>
            <person name="Xian W.-D."/>
        </authorList>
    </citation>
    <scope>NUCLEOTIDE SEQUENCE [LARGE SCALE GENOMIC DNA]</scope>
    <source>
        <strain evidence="1 2">SYSU G05006</strain>
    </source>
</reference>
<organism evidence="1 2">
    <name type="scientific">Caldovatus aquaticus</name>
    <dbReference type="NCBI Taxonomy" id="2865671"/>
    <lineage>
        <taxon>Bacteria</taxon>
        <taxon>Pseudomonadati</taxon>
        <taxon>Pseudomonadota</taxon>
        <taxon>Alphaproteobacteria</taxon>
        <taxon>Acetobacterales</taxon>
        <taxon>Roseomonadaceae</taxon>
        <taxon>Caldovatus</taxon>
    </lineage>
</organism>
<comment type="caution">
    <text evidence="1">The sequence shown here is derived from an EMBL/GenBank/DDBJ whole genome shotgun (WGS) entry which is preliminary data.</text>
</comment>
<name>A0ABS7EY88_9PROT</name>
<protein>
    <submittedName>
        <fullName evidence="1">2-dehydro-3-deoxygalactonokinase</fullName>
    </submittedName>
</protein>
<proteinExistence type="predicted"/>
<evidence type="ECO:0000313" key="2">
    <source>
        <dbReference type="Proteomes" id="UP001519924"/>
    </source>
</evidence>
<evidence type="ECO:0000313" key="1">
    <source>
        <dbReference type="EMBL" id="MBW8268332.1"/>
    </source>
</evidence>
<accession>A0ABS7EY88</accession>
<dbReference type="EMBL" id="JAHZUY010000003">
    <property type="protein sequence ID" value="MBW8268332.1"/>
    <property type="molecule type" value="Genomic_DNA"/>
</dbReference>
<dbReference type="InterPro" id="IPR007729">
    <property type="entry name" value="DGOK"/>
</dbReference>
<dbReference type="Proteomes" id="UP001519924">
    <property type="component" value="Unassembled WGS sequence"/>
</dbReference>